<dbReference type="PANTHER" id="PTHR43398">
    <property type="entry name" value="DOLICHOL-PHOSPHATE MANNOSYLTRANSFERASE SUBUNIT 1"/>
    <property type="match status" value="1"/>
</dbReference>
<dbReference type="GO" id="GO:0047267">
    <property type="term" value="F:undecaprenyl-phosphate mannosyltransferase activity"/>
    <property type="evidence" value="ECO:0007669"/>
    <property type="project" value="UniProtKB-EC"/>
</dbReference>
<dbReference type="AlphaFoldDB" id="A0A518HRA5"/>
<organism evidence="5 6">
    <name type="scientific">Stieleria neptunia</name>
    <dbReference type="NCBI Taxonomy" id="2527979"/>
    <lineage>
        <taxon>Bacteria</taxon>
        <taxon>Pseudomonadati</taxon>
        <taxon>Planctomycetota</taxon>
        <taxon>Planctomycetia</taxon>
        <taxon>Pirellulales</taxon>
        <taxon>Pirellulaceae</taxon>
        <taxon>Stieleria</taxon>
    </lineage>
</organism>
<dbReference type="PANTHER" id="PTHR43398:SF1">
    <property type="entry name" value="DOLICHOL-PHOSPHATE MANNOSYLTRANSFERASE SUBUNIT 1"/>
    <property type="match status" value="1"/>
</dbReference>
<dbReference type="InterPro" id="IPR029044">
    <property type="entry name" value="Nucleotide-diphossugar_trans"/>
</dbReference>
<dbReference type="GO" id="GO:0009247">
    <property type="term" value="P:glycolipid biosynthetic process"/>
    <property type="evidence" value="ECO:0007669"/>
    <property type="project" value="TreeGrafter"/>
</dbReference>
<evidence type="ECO:0000259" key="4">
    <source>
        <dbReference type="Pfam" id="PF00535"/>
    </source>
</evidence>
<keyword evidence="3 5" id="KW-0808">Transferase</keyword>
<dbReference type="InterPro" id="IPR001173">
    <property type="entry name" value="Glyco_trans_2-like"/>
</dbReference>
<dbReference type="SUPFAM" id="SSF53448">
    <property type="entry name" value="Nucleotide-diphospho-sugar transferases"/>
    <property type="match status" value="1"/>
</dbReference>
<dbReference type="Pfam" id="PF00535">
    <property type="entry name" value="Glycos_transf_2"/>
    <property type="match status" value="1"/>
</dbReference>
<sequence length="218" mass="24460">MLVGLRRAFPDACLMVVDDNSPDGTADLVREAQRSDPRIELIVRRDKRGLGSAIVDAMKYAVARGYRFFVNLDADQSHDPAQLPSLVERARSDADVDVVIGSRYVPGGKIVGWPLRRRMMSKLVNRFATAFLKLPVKDCSGSMRCYRTSALDAVDLNSLQCTGYAVLEELLVKFHRDGRKMSEVPITFTERELGHSKLTLAEAVRSVRFMLRLAMTLR</sequence>
<evidence type="ECO:0000256" key="1">
    <source>
        <dbReference type="ARBA" id="ARBA00006739"/>
    </source>
</evidence>
<evidence type="ECO:0000256" key="3">
    <source>
        <dbReference type="ARBA" id="ARBA00022679"/>
    </source>
</evidence>
<dbReference type="CDD" id="cd06442">
    <property type="entry name" value="DPM1_like"/>
    <property type="match status" value="1"/>
</dbReference>
<dbReference type="InterPro" id="IPR039528">
    <property type="entry name" value="DPM1-like"/>
</dbReference>
<dbReference type="EC" id="2.4.1.54" evidence="5"/>
<reference evidence="5 6" key="1">
    <citation type="submission" date="2019-03" db="EMBL/GenBank/DDBJ databases">
        <title>Deep-cultivation of Planctomycetes and their phenomic and genomic characterization uncovers novel biology.</title>
        <authorList>
            <person name="Wiegand S."/>
            <person name="Jogler M."/>
            <person name="Boedeker C."/>
            <person name="Pinto D."/>
            <person name="Vollmers J."/>
            <person name="Rivas-Marin E."/>
            <person name="Kohn T."/>
            <person name="Peeters S.H."/>
            <person name="Heuer A."/>
            <person name="Rast P."/>
            <person name="Oberbeckmann S."/>
            <person name="Bunk B."/>
            <person name="Jeske O."/>
            <person name="Meyerdierks A."/>
            <person name="Storesund J.E."/>
            <person name="Kallscheuer N."/>
            <person name="Luecker S."/>
            <person name="Lage O.M."/>
            <person name="Pohl T."/>
            <person name="Merkel B.J."/>
            <person name="Hornburger P."/>
            <person name="Mueller R.-W."/>
            <person name="Bruemmer F."/>
            <person name="Labrenz M."/>
            <person name="Spormann A.M."/>
            <person name="Op den Camp H."/>
            <person name="Overmann J."/>
            <person name="Amann R."/>
            <person name="Jetten M.S.M."/>
            <person name="Mascher T."/>
            <person name="Medema M.H."/>
            <person name="Devos D.P."/>
            <person name="Kaster A.-K."/>
            <person name="Ovreas L."/>
            <person name="Rohde M."/>
            <person name="Galperin M.Y."/>
            <person name="Jogler C."/>
        </authorList>
    </citation>
    <scope>NUCLEOTIDE SEQUENCE [LARGE SCALE GENOMIC DNA]</scope>
    <source>
        <strain evidence="5 6">Enr13</strain>
    </source>
</reference>
<dbReference type="Proteomes" id="UP000319004">
    <property type="component" value="Chromosome"/>
</dbReference>
<evidence type="ECO:0000313" key="6">
    <source>
        <dbReference type="Proteomes" id="UP000319004"/>
    </source>
</evidence>
<dbReference type="FunFam" id="3.90.550.10:FF:000122">
    <property type="entry name" value="Dolichol-phosphate mannosyltransferase subunit 1"/>
    <property type="match status" value="1"/>
</dbReference>
<gene>
    <name evidence="5" type="ORF">Enr13x_32310</name>
</gene>
<comment type="similarity">
    <text evidence="1">Belongs to the glycosyltransferase 2 family.</text>
</comment>
<feature type="domain" description="Glycosyltransferase 2-like" evidence="4">
    <location>
        <begin position="14"/>
        <end position="153"/>
    </location>
</feature>
<dbReference type="GO" id="GO:0004582">
    <property type="term" value="F:dolichyl-phosphate beta-D-mannosyltransferase activity"/>
    <property type="evidence" value="ECO:0007669"/>
    <property type="project" value="InterPro"/>
</dbReference>
<proteinExistence type="inferred from homology"/>
<dbReference type="Gene3D" id="3.90.550.10">
    <property type="entry name" value="Spore Coat Polysaccharide Biosynthesis Protein SpsA, Chain A"/>
    <property type="match status" value="1"/>
</dbReference>
<name>A0A518HRA5_9BACT</name>
<keyword evidence="2 5" id="KW-0328">Glycosyltransferase</keyword>
<dbReference type="EMBL" id="CP037423">
    <property type="protein sequence ID" value="QDV43375.1"/>
    <property type="molecule type" value="Genomic_DNA"/>
</dbReference>
<accession>A0A518HRA5</accession>
<keyword evidence="6" id="KW-1185">Reference proteome</keyword>
<evidence type="ECO:0000313" key="5">
    <source>
        <dbReference type="EMBL" id="QDV43375.1"/>
    </source>
</evidence>
<dbReference type="KEGG" id="snep:Enr13x_32310"/>
<evidence type="ECO:0000256" key="2">
    <source>
        <dbReference type="ARBA" id="ARBA00022676"/>
    </source>
</evidence>
<protein>
    <submittedName>
        <fullName evidence="5">Undecaprenyl-phosphate mannosyltransferase</fullName>
        <ecNumber evidence="5">2.4.1.54</ecNumber>
    </submittedName>
</protein>
<dbReference type="GO" id="GO:0016020">
    <property type="term" value="C:membrane"/>
    <property type="evidence" value="ECO:0007669"/>
    <property type="project" value="GOC"/>
</dbReference>